<keyword evidence="3" id="KW-0489">Methyltransferase</keyword>
<sequence>MHDTAHEHGRLFFELYWQPEFAVVAELGSYDVNGSLRDHAPRGIRYVGFDMEAGPGVDVVVAPGKPLPLPDGSVDVAVTSSAFEHDIAFWDTFLELIRILRPGGLLYVNAPSNHTVHRYPLDCWRFYPDASQALCEWAARRGIDVTLAESFIGKQGGEGWCDFVAVFRKSAPTPLRRRGRIADHVAAVNILDGSEGAPPRREAERAETDEMLEIAALRAALAERDAALAAGTARLAEQQAENAALTARLTAREQDVAAFTARLAARDGDLAALAARLATLEQALAAREGECAGLAARLAEREGEAAGLRAALAAREETVGRLQAEIAASATALEVAEGHLRNVLGSRSWRITAPLRAVITRMRH</sequence>
<dbReference type="EMBL" id="JAJAQI010000005">
    <property type="protein sequence ID" value="MCB4820998.1"/>
    <property type="molecule type" value="Genomic_DNA"/>
</dbReference>
<dbReference type="AlphaFoldDB" id="A0A9X1IC35"/>
<organism evidence="3 4">
    <name type="scientific">Roseicella aerolata</name>
    <dbReference type="NCBI Taxonomy" id="2883479"/>
    <lineage>
        <taxon>Bacteria</taxon>
        <taxon>Pseudomonadati</taxon>
        <taxon>Pseudomonadota</taxon>
        <taxon>Alphaproteobacteria</taxon>
        <taxon>Acetobacterales</taxon>
        <taxon>Roseomonadaceae</taxon>
        <taxon>Roseicella</taxon>
    </lineage>
</organism>
<dbReference type="InterPro" id="IPR029063">
    <property type="entry name" value="SAM-dependent_MTases_sf"/>
</dbReference>
<reference evidence="3" key="1">
    <citation type="submission" date="2021-10" db="EMBL/GenBank/DDBJ databases">
        <title>Roseicella aerolatum sp. nov., isolated from aerosols of e-waste dismantling site.</title>
        <authorList>
            <person name="Qin T."/>
        </authorList>
    </citation>
    <scope>NUCLEOTIDE SEQUENCE</scope>
    <source>
        <strain evidence="3">GB24</strain>
    </source>
</reference>
<dbReference type="GO" id="GO:0008757">
    <property type="term" value="F:S-adenosylmethionine-dependent methyltransferase activity"/>
    <property type="evidence" value="ECO:0007669"/>
    <property type="project" value="InterPro"/>
</dbReference>
<name>A0A9X1IC35_9PROT</name>
<dbReference type="Gene3D" id="3.40.50.150">
    <property type="entry name" value="Vaccinia Virus protein VP39"/>
    <property type="match status" value="1"/>
</dbReference>
<keyword evidence="3" id="KW-0808">Transferase</keyword>
<dbReference type="Gene3D" id="1.10.287.1490">
    <property type="match status" value="1"/>
</dbReference>
<evidence type="ECO:0000313" key="4">
    <source>
        <dbReference type="Proteomes" id="UP001139311"/>
    </source>
</evidence>
<keyword evidence="4" id="KW-1185">Reference proteome</keyword>
<evidence type="ECO:0000256" key="1">
    <source>
        <dbReference type="SAM" id="Coils"/>
    </source>
</evidence>
<gene>
    <name evidence="3" type="ORF">LHA35_04535</name>
</gene>
<dbReference type="Proteomes" id="UP001139311">
    <property type="component" value="Unassembled WGS sequence"/>
</dbReference>
<accession>A0A9X1IC35</accession>
<dbReference type="Pfam" id="PF08241">
    <property type="entry name" value="Methyltransf_11"/>
    <property type="match status" value="1"/>
</dbReference>
<dbReference type="InterPro" id="IPR013216">
    <property type="entry name" value="Methyltransf_11"/>
</dbReference>
<evidence type="ECO:0000313" key="3">
    <source>
        <dbReference type="EMBL" id="MCB4820998.1"/>
    </source>
</evidence>
<feature type="domain" description="Methyltransferase type 11" evidence="2">
    <location>
        <begin position="55"/>
        <end position="108"/>
    </location>
</feature>
<dbReference type="RefSeq" id="WP_226605067.1">
    <property type="nucleotide sequence ID" value="NZ_JAJAQI010000005.1"/>
</dbReference>
<comment type="caution">
    <text evidence="3">The sequence shown here is derived from an EMBL/GenBank/DDBJ whole genome shotgun (WGS) entry which is preliminary data.</text>
</comment>
<dbReference type="GO" id="GO:0032259">
    <property type="term" value="P:methylation"/>
    <property type="evidence" value="ECO:0007669"/>
    <property type="project" value="UniProtKB-KW"/>
</dbReference>
<evidence type="ECO:0000259" key="2">
    <source>
        <dbReference type="Pfam" id="PF08241"/>
    </source>
</evidence>
<protein>
    <submittedName>
        <fullName evidence="3">Class I SAM-dependent methyltransferase</fullName>
    </submittedName>
</protein>
<dbReference type="SUPFAM" id="SSF53335">
    <property type="entry name" value="S-adenosyl-L-methionine-dependent methyltransferases"/>
    <property type="match status" value="1"/>
</dbReference>
<proteinExistence type="predicted"/>
<keyword evidence="1" id="KW-0175">Coiled coil</keyword>
<feature type="coiled-coil region" evidence="1">
    <location>
        <begin position="235"/>
        <end position="290"/>
    </location>
</feature>
<dbReference type="CDD" id="cd02440">
    <property type="entry name" value="AdoMet_MTases"/>
    <property type="match status" value="1"/>
</dbReference>